<dbReference type="GO" id="GO:0005524">
    <property type="term" value="F:ATP binding"/>
    <property type="evidence" value="ECO:0007669"/>
    <property type="project" value="InterPro"/>
</dbReference>
<dbReference type="InterPro" id="IPR013632">
    <property type="entry name" value="Rad51_C"/>
</dbReference>
<dbReference type="PROSITE" id="PS50162">
    <property type="entry name" value="RECA_2"/>
    <property type="match status" value="1"/>
</dbReference>
<dbReference type="Pfam" id="PF08423">
    <property type="entry name" value="Rad51"/>
    <property type="match status" value="1"/>
</dbReference>
<dbReference type="GO" id="GO:0033063">
    <property type="term" value="C:Rad51B-Rad51C-Rad51D-XRCC2 complex"/>
    <property type="evidence" value="ECO:0007669"/>
    <property type="project" value="TreeGrafter"/>
</dbReference>
<dbReference type="GO" id="GO:0003697">
    <property type="term" value="F:single-stranded DNA binding"/>
    <property type="evidence" value="ECO:0007669"/>
    <property type="project" value="TreeGrafter"/>
</dbReference>
<dbReference type="InterPro" id="IPR027417">
    <property type="entry name" value="P-loop_NTPase"/>
</dbReference>
<name>T1BZB0_9ZZZZ</name>
<dbReference type="GO" id="GO:0042148">
    <property type="term" value="P:DNA strand invasion"/>
    <property type="evidence" value="ECO:0007669"/>
    <property type="project" value="TreeGrafter"/>
</dbReference>
<dbReference type="Gene3D" id="3.40.50.300">
    <property type="entry name" value="P-loop containing nucleotide triphosphate hydrolases"/>
    <property type="match status" value="1"/>
</dbReference>
<protein>
    <submittedName>
        <fullName evidence="3">DNA repair and recombination protein RadB</fullName>
    </submittedName>
</protein>
<dbReference type="GO" id="GO:0000400">
    <property type="term" value="F:four-way junction DNA binding"/>
    <property type="evidence" value="ECO:0007669"/>
    <property type="project" value="TreeGrafter"/>
</dbReference>
<feature type="domain" description="RecA family profile 1" evidence="2">
    <location>
        <begin position="2"/>
        <end position="108"/>
    </location>
</feature>
<gene>
    <name evidence="3" type="ORF">B1B_08262</name>
</gene>
<accession>T1BZB0</accession>
<sequence length="108" mass="11623">MNGRRLPFGVETLDALLDGGIEAGSLTQLYGEGGSGKTNLCLALSVEAALEGRWTIYLDTEGLSLARLDQMGPGKRDHPFRGPPPPPGRPTPRTSRSRNAPWNGPARW</sequence>
<dbReference type="PANTHER" id="PTHR46457:SF1">
    <property type="entry name" value="DNA REPAIR PROTEIN RAD51 HOMOLOG 4"/>
    <property type="match status" value="1"/>
</dbReference>
<dbReference type="InterPro" id="IPR020588">
    <property type="entry name" value="RecA_ATP-bd"/>
</dbReference>
<organism evidence="3">
    <name type="scientific">mine drainage metagenome</name>
    <dbReference type="NCBI Taxonomy" id="410659"/>
    <lineage>
        <taxon>unclassified sequences</taxon>
        <taxon>metagenomes</taxon>
        <taxon>ecological metagenomes</taxon>
    </lineage>
</organism>
<reference evidence="3" key="2">
    <citation type="journal article" date="2014" name="ISME J.">
        <title>Microbial stratification in low pH oxic and suboxic macroscopic growths along an acid mine drainage.</title>
        <authorList>
            <person name="Mendez-Garcia C."/>
            <person name="Mesa V."/>
            <person name="Sprenger R.R."/>
            <person name="Richter M."/>
            <person name="Diez M.S."/>
            <person name="Solano J."/>
            <person name="Bargiela R."/>
            <person name="Golyshina O.V."/>
            <person name="Manteca A."/>
            <person name="Ramos J.L."/>
            <person name="Gallego J.R."/>
            <person name="Llorente I."/>
            <person name="Martins Dos Santos V.A."/>
            <person name="Jensen O.N."/>
            <person name="Pelaez A.I."/>
            <person name="Sanchez J."/>
            <person name="Ferrer M."/>
        </authorList>
    </citation>
    <scope>NUCLEOTIDE SEQUENCE</scope>
</reference>
<dbReference type="InterPro" id="IPR051988">
    <property type="entry name" value="HRR_RAD51_Paralog"/>
</dbReference>
<feature type="region of interest" description="Disordered" evidence="1">
    <location>
        <begin position="68"/>
        <end position="108"/>
    </location>
</feature>
<feature type="compositionally biased region" description="Pro residues" evidence="1">
    <location>
        <begin position="81"/>
        <end position="90"/>
    </location>
</feature>
<proteinExistence type="predicted"/>
<evidence type="ECO:0000313" key="3">
    <source>
        <dbReference type="EMBL" id="EQD59295.1"/>
    </source>
</evidence>
<dbReference type="PANTHER" id="PTHR46457">
    <property type="entry name" value="DNA REPAIR PROTEIN RAD51 HOMOLOG 4"/>
    <property type="match status" value="1"/>
</dbReference>
<evidence type="ECO:0000259" key="2">
    <source>
        <dbReference type="PROSITE" id="PS50162"/>
    </source>
</evidence>
<dbReference type="AlphaFoldDB" id="T1BZB0"/>
<dbReference type="GO" id="GO:0000723">
    <property type="term" value="P:telomere maintenance"/>
    <property type="evidence" value="ECO:0007669"/>
    <property type="project" value="TreeGrafter"/>
</dbReference>
<evidence type="ECO:0000256" key="1">
    <source>
        <dbReference type="SAM" id="MobiDB-lite"/>
    </source>
</evidence>
<dbReference type="GO" id="GO:0005657">
    <property type="term" value="C:replication fork"/>
    <property type="evidence" value="ECO:0007669"/>
    <property type="project" value="TreeGrafter"/>
</dbReference>
<dbReference type="GO" id="GO:0007131">
    <property type="term" value="P:reciprocal meiotic recombination"/>
    <property type="evidence" value="ECO:0007669"/>
    <property type="project" value="TreeGrafter"/>
</dbReference>
<reference evidence="3" key="1">
    <citation type="submission" date="2013-08" db="EMBL/GenBank/DDBJ databases">
        <authorList>
            <person name="Mendez C."/>
            <person name="Richter M."/>
            <person name="Ferrer M."/>
            <person name="Sanchez J."/>
        </authorList>
    </citation>
    <scope>NUCLEOTIDE SEQUENCE</scope>
</reference>
<dbReference type="GO" id="GO:0140664">
    <property type="term" value="F:ATP-dependent DNA damage sensor activity"/>
    <property type="evidence" value="ECO:0007669"/>
    <property type="project" value="InterPro"/>
</dbReference>
<dbReference type="EMBL" id="AUZY01005378">
    <property type="protein sequence ID" value="EQD59295.1"/>
    <property type="molecule type" value="Genomic_DNA"/>
</dbReference>
<feature type="non-terminal residue" evidence="3">
    <location>
        <position position="108"/>
    </location>
</feature>
<dbReference type="GO" id="GO:0000724">
    <property type="term" value="P:double-strand break repair via homologous recombination"/>
    <property type="evidence" value="ECO:0007669"/>
    <property type="project" value="TreeGrafter"/>
</dbReference>
<comment type="caution">
    <text evidence="3">The sequence shown here is derived from an EMBL/GenBank/DDBJ whole genome shotgun (WGS) entry which is preliminary data.</text>
</comment>
<dbReference type="SUPFAM" id="SSF52540">
    <property type="entry name" value="P-loop containing nucleoside triphosphate hydrolases"/>
    <property type="match status" value="1"/>
</dbReference>
<dbReference type="GO" id="GO:0005815">
    <property type="term" value="C:microtubule organizing center"/>
    <property type="evidence" value="ECO:0007669"/>
    <property type="project" value="TreeGrafter"/>
</dbReference>